<dbReference type="InterPro" id="IPR036291">
    <property type="entry name" value="NAD(P)-bd_dom_sf"/>
</dbReference>
<comment type="similarity">
    <text evidence="4">Belongs to the LDH/MDH superfamily.</text>
</comment>
<reference evidence="7 8" key="1">
    <citation type="submission" date="2018-08" db="EMBL/GenBank/DDBJ databases">
        <title>Draft genome sequences of two Aspergillus turcosus clinical strains isolated from bronchoalveolar lavage fluid: one azole-susceptible and the other azole-resistant.</title>
        <authorList>
            <person name="Parent-Michaud M."/>
            <person name="Dufresne P.J."/>
            <person name="Fournier E."/>
            <person name="Martineau C."/>
            <person name="Moreira S."/>
            <person name="Perkins V."/>
            <person name="De Repentigny L."/>
            <person name="Dufresne S.F."/>
        </authorList>
    </citation>
    <scope>NUCLEOTIDE SEQUENCE [LARGE SCALE GENOMIC DNA]</scope>
    <source>
        <strain evidence="7">HMR AF 1038</strain>
    </source>
</reference>
<evidence type="ECO:0000256" key="3">
    <source>
        <dbReference type="PIRSR" id="PIRSR000102-3"/>
    </source>
</evidence>
<dbReference type="Proteomes" id="UP000215289">
    <property type="component" value="Unassembled WGS sequence"/>
</dbReference>
<dbReference type="EMBL" id="NIDN02000147">
    <property type="protein sequence ID" value="RLL95564.1"/>
    <property type="molecule type" value="Genomic_DNA"/>
</dbReference>
<evidence type="ECO:0000256" key="2">
    <source>
        <dbReference type="ARBA" id="ARBA00023027"/>
    </source>
</evidence>
<comment type="caution">
    <text evidence="7">The sequence shown here is derived from an EMBL/GenBank/DDBJ whole genome shotgun (WGS) entry which is preliminary data.</text>
</comment>
<name>A0A3R7ID31_9EURO</name>
<keyword evidence="8" id="KW-1185">Reference proteome</keyword>
<evidence type="ECO:0000259" key="6">
    <source>
        <dbReference type="Pfam" id="PF02866"/>
    </source>
</evidence>
<evidence type="ECO:0000256" key="4">
    <source>
        <dbReference type="RuleBase" id="RU003369"/>
    </source>
</evidence>
<keyword evidence="2 3" id="KW-0520">NAD</keyword>
<dbReference type="InterPro" id="IPR015955">
    <property type="entry name" value="Lactate_DH/Glyco_Ohase_4_C"/>
</dbReference>
<dbReference type="CDD" id="cd00300">
    <property type="entry name" value="LDH_like"/>
    <property type="match status" value="1"/>
</dbReference>
<sequence>MLSTTTGPRIAIVGAGQVGAAAANALIMNSVARELLLVDIKADLRNAQVQELSDVSRMSGRAETLVRAATYHEAGQCDIVIITAGSRYSVGETSVQHTYRNLGIVRSVIQAMRPFRADAVLLVVSNPVDLLTTLAQRLSGLPASQVLGSGTLLDSVRLRGLLAEQAGVAADSVDIYVLGVQGPEEVVAWSTAAVGGLPLASAVPAESIDRGQLTKDCKLISRAIIQAKGAMPLGIGAIISRICSSILNDQRDILPISHLQEEFGCCLSLPVVLGRKGILRTIRIAVSGEEWAGIAQSARVLNETIEHVNE</sequence>
<feature type="binding site" evidence="3">
    <location>
        <position position="101"/>
    </location>
    <ligand>
        <name>NAD(+)</name>
        <dbReference type="ChEBI" id="CHEBI:57540"/>
    </ligand>
</feature>
<proteinExistence type="inferred from homology"/>
<evidence type="ECO:0000313" key="7">
    <source>
        <dbReference type="EMBL" id="RLL95564.1"/>
    </source>
</evidence>
<accession>A0A3R7ID31</accession>
<organism evidence="7 8">
    <name type="scientific">Aspergillus turcosus</name>
    <dbReference type="NCBI Taxonomy" id="1245748"/>
    <lineage>
        <taxon>Eukaryota</taxon>
        <taxon>Fungi</taxon>
        <taxon>Dikarya</taxon>
        <taxon>Ascomycota</taxon>
        <taxon>Pezizomycotina</taxon>
        <taxon>Eurotiomycetes</taxon>
        <taxon>Eurotiomycetidae</taxon>
        <taxon>Eurotiales</taxon>
        <taxon>Aspergillaceae</taxon>
        <taxon>Aspergillus</taxon>
        <taxon>Aspergillus subgen. Fumigati</taxon>
    </lineage>
</organism>
<feature type="binding site" evidence="3">
    <location>
        <begin position="14"/>
        <end position="19"/>
    </location>
    <ligand>
        <name>NAD(+)</name>
        <dbReference type="ChEBI" id="CHEBI:57540"/>
    </ligand>
</feature>
<dbReference type="SUPFAM" id="SSF51735">
    <property type="entry name" value="NAD(P)-binding Rossmann-fold domains"/>
    <property type="match status" value="1"/>
</dbReference>
<dbReference type="GO" id="GO:0004459">
    <property type="term" value="F:L-lactate dehydrogenase (NAD+) activity"/>
    <property type="evidence" value="ECO:0007669"/>
    <property type="project" value="TreeGrafter"/>
</dbReference>
<dbReference type="InterPro" id="IPR022383">
    <property type="entry name" value="Lactate/malate_DH_C"/>
</dbReference>
<evidence type="ECO:0000259" key="5">
    <source>
        <dbReference type="Pfam" id="PF00056"/>
    </source>
</evidence>
<keyword evidence="1 4" id="KW-0560">Oxidoreductase</keyword>
<protein>
    <recommendedName>
        <fullName evidence="9">L-lactate dehydrogenase</fullName>
    </recommendedName>
</protein>
<dbReference type="PIRSF" id="PIRSF000102">
    <property type="entry name" value="Lac_mal_DH"/>
    <property type="match status" value="1"/>
</dbReference>
<feature type="domain" description="Lactate/malate dehydrogenase C-terminal" evidence="6">
    <location>
        <begin position="151"/>
        <end position="309"/>
    </location>
</feature>
<dbReference type="PANTHER" id="PTHR43128:SF16">
    <property type="entry name" value="L-LACTATE DEHYDROGENASE"/>
    <property type="match status" value="1"/>
</dbReference>
<feature type="domain" description="Lactate/malate dehydrogenase N-terminal" evidence="5">
    <location>
        <begin position="9"/>
        <end position="148"/>
    </location>
</feature>
<dbReference type="STRING" id="1245748.A0A3R7ID31"/>
<dbReference type="InterPro" id="IPR001557">
    <property type="entry name" value="L-lactate/malate_DH"/>
</dbReference>
<dbReference type="Gene3D" id="3.40.50.720">
    <property type="entry name" value="NAD(P)-binding Rossmann-like Domain"/>
    <property type="match status" value="1"/>
</dbReference>
<feature type="binding site" evidence="3">
    <location>
        <begin position="124"/>
        <end position="126"/>
    </location>
    <ligand>
        <name>NAD(+)</name>
        <dbReference type="ChEBI" id="CHEBI:57540"/>
    </ligand>
</feature>
<dbReference type="Pfam" id="PF02866">
    <property type="entry name" value="Ldh_1_C"/>
    <property type="match status" value="1"/>
</dbReference>
<dbReference type="OrthoDB" id="6270329at2759"/>
<dbReference type="Gene3D" id="3.90.110.10">
    <property type="entry name" value="Lactate dehydrogenase/glycoside hydrolase, family 4, C-terminal"/>
    <property type="match status" value="1"/>
</dbReference>
<dbReference type="Pfam" id="PF00056">
    <property type="entry name" value="Ldh_1_N"/>
    <property type="match status" value="1"/>
</dbReference>
<dbReference type="PANTHER" id="PTHR43128">
    <property type="entry name" value="L-2-HYDROXYCARBOXYLATE DEHYDROGENASE (NAD(P)(+))"/>
    <property type="match status" value="1"/>
</dbReference>
<dbReference type="GO" id="GO:0006089">
    <property type="term" value="P:lactate metabolic process"/>
    <property type="evidence" value="ECO:0007669"/>
    <property type="project" value="TreeGrafter"/>
</dbReference>
<evidence type="ECO:0000256" key="1">
    <source>
        <dbReference type="ARBA" id="ARBA00023002"/>
    </source>
</evidence>
<evidence type="ECO:0008006" key="9">
    <source>
        <dbReference type="Google" id="ProtNLM"/>
    </source>
</evidence>
<feature type="binding site" evidence="3">
    <location>
        <position position="39"/>
    </location>
    <ligand>
        <name>NAD(+)</name>
        <dbReference type="ChEBI" id="CHEBI:57540"/>
    </ligand>
</feature>
<dbReference type="InterPro" id="IPR001236">
    <property type="entry name" value="Lactate/malate_DH_N"/>
</dbReference>
<dbReference type="PRINTS" id="PR00086">
    <property type="entry name" value="LLDHDRGNASE"/>
</dbReference>
<evidence type="ECO:0000313" key="8">
    <source>
        <dbReference type="Proteomes" id="UP000215289"/>
    </source>
</evidence>
<dbReference type="AlphaFoldDB" id="A0A3R7ID31"/>
<gene>
    <name evidence="7" type="ORF">CFD26_105267</name>
</gene>
<dbReference type="SUPFAM" id="SSF56327">
    <property type="entry name" value="LDH C-terminal domain-like"/>
    <property type="match status" value="1"/>
</dbReference>